<sequence>MFSTVGSEAPRLAQRDHDCDRLRRAPSRSAPLAGCRGVGVQEEPGKGGVVGVVGVDPAVLLLPVHLQPDLVPGLQAQYYGARGLVQVVLLELVEGEHDRFVIPVQADPGVPGIDGEVKSLSKQMGTLAADTRLVRPTLNAERGARALST</sequence>
<name>A0A9Q1IVW0_SYNKA</name>
<keyword evidence="2" id="KW-1185">Reference proteome</keyword>
<organism evidence="1 2">
    <name type="scientific">Synaphobranchus kaupii</name>
    <name type="common">Kaup's arrowtooth eel</name>
    <dbReference type="NCBI Taxonomy" id="118154"/>
    <lineage>
        <taxon>Eukaryota</taxon>
        <taxon>Metazoa</taxon>
        <taxon>Chordata</taxon>
        <taxon>Craniata</taxon>
        <taxon>Vertebrata</taxon>
        <taxon>Euteleostomi</taxon>
        <taxon>Actinopterygii</taxon>
        <taxon>Neopterygii</taxon>
        <taxon>Teleostei</taxon>
        <taxon>Anguilliformes</taxon>
        <taxon>Synaphobranchidae</taxon>
        <taxon>Synaphobranchus</taxon>
    </lineage>
</organism>
<gene>
    <name evidence="1" type="ORF">SKAU_G00198460</name>
</gene>
<comment type="caution">
    <text evidence="1">The sequence shown here is derived from an EMBL/GenBank/DDBJ whole genome shotgun (WGS) entry which is preliminary data.</text>
</comment>
<evidence type="ECO:0000313" key="2">
    <source>
        <dbReference type="Proteomes" id="UP001152622"/>
    </source>
</evidence>
<reference evidence="1" key="1">
    <citation type="journal article" date="2023" name="Science">
        <title>Genome structures resolve the early diversification of teleost fishes.</title>
        <authorList>
            <person name="Parey E."/>
            <person name="Louis A."/>
            <person name="Montfort J."/>
            <person name="Bouchez O."/>
            <person name="Roques C."/>
            <person name="Iampietro C."/>
            <person name="Lluch J."/>
            <person name="Castinel A."/>
            <person name="Donnadieu C."/>
            <person name="Desvignes T."/>
            <person name="Floi Bucao C."/>
            <person name="Jouanno E."/>
            <person name="Wen M."/>
            <person name="Mejri S."/>
            <person name="Dirks R."/>
            <person name="Jansen H."/>
            <person name="Henkel C."/>
            <person name="Chen W.J."/>
            <person name="Zahm M."/>
            <person name="Cabau C."/>
            <person name="Klopp C."/>
            <person name="Thompson A.W."/>
            <person name="Robinson-Rechavi M."/>
            <person name="Braasch I."/>
            <person name="Lecointre G."/>
            <person name="Bobe J."/>
            <person name="Postlethwait J.H."/>
            <person name="Berthelot C."/>
            <person name="Roest Crollius H."/>
            <person name="Guiguen Y."/>
        </authorList>
    </citation>
    <scope>NUCLEOTIDE SEQUENCE</scope>
    <source>
        <strain evidence="1">WJC10195</strain>
    </source>
</reference>
<accession>A0A9Q1IVW0</accession>
<dbReference type="EMBL" id="JAINUF010000006">
    <property type="protein sequence ID" value="KAJ8357052.1"/>
    <property type="molecule type" value="Genomic_DNA"/>
</dbReference>
<dbReference type="AlphaFoldDB" id="A0A9Q1IVW0"/>
<dbReference type="Proteomes" id="UP001152622">
    <property type="component" value="Chromosome 6"/>
</dbReference>
<evidence type="ECO:0000313" key="1">
    <source>
        <dbReference type="EMBL" id="KAJ8357052.1"/>
    </source>
</evidence>
<proteinExistence type="predicted"/>
<protein>
    <submittedName>
        <fullName evidence="1">Uncharacterized protein</fullName>
    </submittedName>
</protein>